<reference evidence="1" key="1">
    <citation type="journal article" date="2020" name="Fungal Divers.">
        <title>Resolving the Mortierellaceae phylogeny through synthesis of multi-gene phylogenetics and phylogenomics.</title>
        <authorList>
            <person name="Vandepol N."/>
            <person name="Liber J."/>
            <person name="Desiro A."/>
            <person name="Na H."/>
            <person name="Kennedy M."/>
            <person name="Barry K."/>
            <person name="Grigoriev I.V."/>
            <person name="Miller A.N."/>
            <person name="O'Donnell K."/>
            <person name="Stajich J.E."/>
            <person name="Bonito G."/>
        </authorList>
    </citation>
    <scope>NUCLEOTIDE SEQUENCE</scope>
    <source>
        <strain evidence="1">BC1065</strain>
    </source>
</reference>
<dbReference type="Proteomes" id="UP000807716">
    <property type="component" value="Unassembled WGS sequence"/>
</dbReference>
<name>A0A9P6TZ23_9FUNG</name>
<proteinExistence type="predicted"/>
<dbReference type="EMBL" id="JAAAJB010000640">
    <property type="protein sequence ID" value="KAG0252684.1"/>
    <property type="molecule type" value="Genomic_DNA"/>
</dbReference>
<sequence>MRRTLVQGGHEIVRFTDGGLTTTSVDITALTELTVTVSTSWTSTLETCVATDVTTLGVVTTTVAAGDALGMTVTVCTTSRGTSVVSTSVVSGSVTTTAEWATDVDRTCTMVVSSVVVAVTDAVTDPVVESVAVSDVGGDEKDGDPVGDEGVLFSVEPDSELVGTLVAEEGDADDGCALPLAEALEGDALGDADDCCSVLLADADDGCWVTKKAMQTMAVRYRWPRHLKVTHLKTQMIAAPCCSPMHLTLKATPMQTMAVV</sequence>
<gene>
    <name evidence="1" type="ORF">DFQ27_007921</name>
</gene>
<comment type="caution">
    <text evidence="1">The sequence shown here is derived from an EMBL/GenBank/DDBJ whole genome shotgun (WGS) entry which is preliminary data.</text>
</comment>
<dbReference type="AlphaFoldDB" id="A0A9P6TZ23"/>
<keyword evidence="2" id="KW-1185">Reference proteome</keyword>
<protein>
    <submittedName>
        <fullName evidence="1">Uncharacterized protein</fullName>
    </submittedName>
</protein>
<evidence type="ECO:0000313" key="1">
    <source>
        <dbReference type="EMBL" id="KAG0252684.1"/>
    </source>
</evidence>
<accession>A0A9P6TZ23</accession>
<evidence type="ECO:0000313" key="2">
    <source>
        <dbReference type="Proteomes" id="UP000807716"/>
    </source>
</evidence>
<organism evidence="1 2">
    <name type="scientific">Actinomortierella ambigua</name>
    <dbReference type="NCBI Taxonomy" id="1343610"/>
    <lineage>
        <taxon>Eukaryota</taxon>
        <taxon>Fungi</taxon>
        <taxon>Fungi incertae sedis</taxon>
        <taxon>Mucoromycota</taxon>
        <taxon>Mortierellomycotina</taxon>
        <taxon>Mortierellomycetes</taxon>
        <taxon>Mortierellales</taxon>
        <taxon>Mortierellaceae</taxon>
        <taxon>Actinomortierella</taxon>
    </lineage>
</organism>